<dbReference type="EMBL" id="CAXDID020000347">
    <property type="protein sequence ID" value="CAL6080632.1"/>
    <property type="molecule type" value="Genomic_DNA"/>
</dbReference>
<reference evidence="2 3" key="2">
    <citation type="submission" date="2024-07" db="EMBL/GenBank/DDBJ databases">
        <authorList>
            <person name="Akdeniz Z."/>
        </authorList>
    </citation>
    <scope>NUCLEOTIDE SEQUENCE [LARGE SCALE GENOMIC DNA]</scope>
</reference>
<protein>
    <submittedName>
        <fullName evidence="2">Hypothetical_protein</fullName>
    </submittedName>
</protein>
<proteinExistence type="predicted"/>
<evidence type="ECO:0000313" key="2">
    <source>
        <dbReference type="EMBL" id="CAL6080632.1"/>
    </source>
</evidence>
<dbReference type="EMBL" id="CATOUU010001153">
    <property type="protein sequence ID" value="CAI9974689.1"/>
    <property type="molecule type" value="Genomic_DNA"/>
</dbReference>
<evidence type="ECO:0000313" key="3">
    <source>
        <dbReference type="Proteomes" id="UP001642409"/>
    </source>
</evidence>
<dbReference type="AlphaFoldDB" id="A0AA86RMD6"/>
<sequence>MNRRVKTPVEISKHHQLKTQQRLPNAQCILALQQTVNNQDFSNFLQFFNYCLQLKQLETRSLSIKLLRKIYMKHQRALHLKREASKQQTITNRQQLTIRAVIQALLSNSIPAQDVFNIQHTEIVSYINRQNLQLTNDFEKDIQLALFYFRARILYNTQFSQHYLTSFDPSFNTQQQFLITLSDSDFLKYLQSPNLFSNLSTQFVSFSLQTKFNSLFKNKSLNIFSDPKFSSAFVSSHFKSERGKLRQLVQKHQNDEFVGEMKKMETFKFQNKLEELIEWNLFVALKK</sequence>
<accession>A0AA86RMD6</accession>
<reference evidence="1" key="1">
    <citation type="submission" date="2023-06" db="EMBL/GenBank/DDBJ databases">
        <authorList>
            <person name="Kurt Z."/>
        </authorList>
    </citation>
    <scope>NUCLEOTIDE SEQUENCE</scope>
</reference>
<dbReference type="Proteomes" id="UP001642409">
    <property type="component" value="Unassembled WGS sequence"/>
</dbReference>
<gene>
    <name evidence="2" type="ORF">HINF_LOCUS59960</name>
    <name evidence="1" type="ORF">HINF_LOCUS62334</name>
</gene>
<keyword evidence="3" id="KW-1185">Reference proteome</keyword>
<organism evidence="1">
    <name type="scientific">Hexamita inflata</name>
    <dbReference type="NCBI Taxonomy" id="28002"/>
    <lineage>
        <taxon>Eukaryota</taxon>
        <taxon>Metamonada</taxon>
        <taxon>Diplomonadida</taxon>
        <taxon>Hexamitidae</taxon>
        <taxon>Hexamitinae</taxon>
        <taxon>Hexamita</taxon>
    </lineage>
</organism>
<comment type="caution">
    <text evidence="1">The sequence shown here is derived from an EMBL/GenBank/DDBJ whole genome shotgun (WGS) entry which is preliminary data.</text>
</comment>
<evidence type="ECO:0000313" key="1">
    <source>
        <dbReference type="EMBL" id="CAI9974689.1"/>
    </source>
</evidence>
<name>A0AA86RMD6_9EUKA</name>